<evidence type="ECO:0000256" key="4">
    <source>
        <dbReference type="ARBA" id="ARBA00022723"/>
    </source>
</evidence>
<keyword evidence="14" id="KW-0233">DNA recombination</keyword>
<evidence type="ECO:0000256" key="13">
    <source>
        <dbReference type="ARBA" id="ARBA00022932"/>
    </source>
</evidence>
<dbReference type="GO" id="GO:0005524">
    <property type="term" value="F:ATP binding"/>
    <property type="evidence" value="ECO:0007669"/>
    <property type="project" value="UniProtKB-KW"/>
</dbReference>
<keyword evidence="10" id="KW-0460">Magnesium</keyword>
<keyword evidence="9" id="KW-0067">ATP-binding</keyword>
<evidence type="ECO:0000256" key="8">
    <source>
        <dbReference type="ARBA" id="ARBA00022801"/>
    </source>
</evidence>
<feature type="region of interest" description="Disordered" evidence="17">
    <location>
        <begin position="561"/>
        <end position="603"/>
    </location>
</feature>
<dbReference type="InterPro" id="IPR025724">
    <property type="entry name" value="GAG-pre-integrase_dom"/>
</dbReference>
<reference evidence="22" key="1">
    <citation type="journal article" date="2019" name="Sci. Rep.">
        <title>Draft genome of Tanacetum cinerariifolium, the natural source of mosquito coil.</title>
        <authorList>
            <person name="Yamashiro T."/>
            <person name="Shiraishi A."/>
            <person name="Satake H."/>
            <person name="Nakayama K."/>
        </authorList>
    </citation>
    <scope>NUCLEOTIDE SEQUENCE</scope>
</reference>
<dbReference type="GO" id="GO:0004519">
    <property type="term" value="F:endonuclease activity"/>
    <property type="evidence" value="ECO:0007669"/>
    <property type="project" value="UniProtKB-KW"/>
</dbReference>
<feature type="region of interest" description="Disordered" evidence="17">
    <location>
        <begin position="2037"/>
        <end position="2129"/>
    </location>
</feature>
<dbReference type="InterPro" id="IPR039537">
    <property type="entry name" value="Retrotran_Ty1/copia-like"/>
</dbReference>
<keyword evidence="13" id="KW-0548">Nucleotidyltransferase</keyword>
<keyword evidence="3" id="KW-0540">Nuclease</keyword>
<feature type="coiled-coil region" evidence="16">
    <location>
        <begin position="377"/>
        <end position="446"/>
    </location>
</feature>
<organism evidence="22">
    <name type="scientific">Tanacetum cinerariifolium</name>
    <name type="common">Dalmatian daisy</name>
    <name type="synonym">Chrysanthemum cinerariifolium</name>
    <dbReference type="NCBI Taxonomy" id="118510"/>
    <lineage>
        <taxon>Eukaryota</taxon>
        <taxon>Viridiplantae</taxon>
        <taxon>Streptophyta</taxon>
        <taxon>Embryophyta</taxon>
        <taxon>Tracheophyta</taxon>
        <taxon>Spermatophyta</taxon>
        <taxon>Magnoliopsida</taxon>
        <taxon>eudicotyledons</taxon>
        <taxon>Gunneridae</taxon>
        <taxon>Pentapetalae</taxon>
        <taxon>asterids</taxon>
        <taxon>campanulids</taxon>
        <taxon>Asterales</taxon>
        <taxon>Asteraceae</taxon>
        <taxon>Asteroideae</taxon>
        <taxon>Anthemideae</taxon>
        <taxon>Anthemidinae</taxon>
        <taxon>Tanacetum</taxon>
    </lineage>
</organism>
<evidence type="ECO:0000259" key="19">
    <source>
        <dbReference type="Pfam" id="PF13976"/>
    </source>
</evidence>
<feature type="domain" description="GAG-pre-integrase" evidence="19">
    <location>
        <begin position="729"/>
        <end position="801"/>
    </location>
</feature>
<dbReference type="GO" id="GO:0003964">
    <property type="term" value="F:RNA-directed DNA polymerase activity"/>
    <property type="evidence" value="ECO:0007669"/>
    <property type="project" value="UniProtKB-KW"/>
</dbReference>
<evidence type="ECO:0000256" key="9">
    <source>
        <dbReference type="ARBA" id="ARBA00022840"/>
    </source>
</evidence>
<feature type="domain" description="Retroviral polymerase SH3-like" evidence="21">
    <location>
        <begin position="852"/>
        <end position="905"/>
    </location>
</feature>
<proteinExistence type="predicted"/>
<evidence type="ECO:0000256" key="17">
    <source>
        <dbReference type="SAM" id="MobiDB-lite"/>
    </source>
</evidence>
<dbReference type="Pfam" id="PF25597">
    <property type="entry name" value="SH3_retrovirus"/>
    <property type="match status" value="1"/>
</dbReference>
<keyword evidence="11" id="KW-0229">DNA integration</keyword>
<dbReference type="PANTHER" id="PTHR42648">
    <property type="entry name" value="TRANSPOSASE, PUTATIVE-RELATED"/>
    <property type="match status" value="1"/>
</dbReference>
<feature type="region of interest" description="Disordered" evidence="17">
    <location>
        <begin position="933"/>
        <end position="953"/>
    </location>
</feature>
<evidence type="ECO:0000259" key="20">
    <source>
        <dbReference type="Pfam" id="PF22936"/>
    </source>
</evidence>
<evidence type="ECO:0000256" key="10">
    <source>
        <dbReference type="ARBA" id="ARBA00022842"/>
    </source>
</evidence>
<evidence type="ECO:0000259" key="21">
    <source>
        <dbReference type="Pfam" id="PF25597"/>
    </source>
</evidence>
<dbReference type="SUPFAM" id="SSF56672">
    <property type="entry name" value="DNA/RNA polymerases"/>
    <property type="match status" value="1"/>
</dbReference>
<gene>
    <name evidence="22" type="ORF">Tci_049737</name>
</gene>
<evidence type="ECO:0000256" key="3">
    <source>
        <dbReference type="ARBA" id="ARBA00022722"/>
    </source>
</evidence>
<dbReference type="GO" id="GO:0006310">
    <property type="term" value="P:DNA recombination"/>
    <property type="evidence" value="ECO:0007669"/>
    <property type="project" value="UniProtKB-KW"/>
</dbReference>
<dbReference type="GO" id="GO:0003887">
    <property type="term" value="F:DNA-directed DNA polymerase activity"/>
    <property type="evidence" value="ECO:0007669"/>
    <property type="project" value="UniProtKB-KW"/>
</dbReference>
<evidence type="ECO:0000256" key="12">
    <source>
        <dbReference type="ARBA" id="ARBA00022918"/>
    </source>
</evidence>
<dbReference type="InterPro" id="IPR013103">
    <property type="entry name" value="RVT_2"/>
</dbReference>
<keyword evidence="13" id="KW-0239">DNA-directed DNA polymerase</keyword>
<keyword evidence="13" id="KW-0808">Transferase</keyword>
<keyword evidence="7" id="KW-0255">Endonuclease</keyword>
<feature type="compositionally biased region" description="Basic and acidic residues" evidence="17">
    <location>
        <begin position="566"/>
        <end position="594"/>
    </location>
</feature>
<name>A0A6L2MWF1_TANCI</name>
<dbReference type="GO" id="GO:0006508">
    <property type="term" value="P:proteolysis"/>
    <property type="evidence" value="ECO:0007669"/>
    <property type="project" value="UniProtKB-KW"/>
</dbReference>
<feature type="compositionally biased region" description="Basic and acidic residues" evidence="17">
    <location>
        <begin position="1612"/>
        <end position="1627"/>
    </location>
</feature>
<keyword evidence="6" id="KW-0064">Aspartyl protease</keyword>
<keyword evidence="2" id="KW-0645">Protease</keyword>
<keyword evidence="15" id="KW-0511">Multifunctional enzyme</keyword>
<evidence type="ECO:0000256" key="11">
    <source>
        <dbReference type="ARBA" id="ARBA00022908"/>
    </source>
</evidence>
<evidence type="ECO:0000259" key="18">
    <source>
        <dbReference type="Pfam" id="PF07727"/>
    </source>
</evidence>
<dbReference type="InterPro" id="IPR043502">
    <property type="entry name" value="DNA/RNA_pol_sf"/>
</dbReference>
<feature type="domain" description="Retrovirus-related Pol polyprotein from transposon TNT 1-94-like beta-barrel" evidence="20">
    <location>
        <begin position="632"/>
        <end position="699"/>
    </location>
</feature>
<feature type="region of interest" description="Disordered" evidence="17">
    <location>
        <begin position="1728"/>
        <end position="1771"/>
    </location>
</feature>
<evidence type="ECO:0000256" key="2">
    <source>
        <dbReference type="ARBA" id="ARBA00022670"/>
    </source>
</evidence>
<dbReference type="EMBL" id="BKCJ010007539">
    <property type="protein sequence ID" value="GEU77759.1"/>
    <property type="molecule type" value="Genomic_DNA"/>
</dbReference>
<comment type="caution">
    <text evidence="22">The sequence shown here is derived from an EMBL/GenBank/DDBJ whole genome shotgun (WGS) entry which is preliminary data.</text>
</comment>
<dbReference type="InterPro" id="IPR054722">
    <property type="entry name" value="PolX-like_BBD"/>
</dbReference>
<keyword evidence="12" id="KW-0695">RNA-directed DNA polymerase</keyword>
<dbReference type="Pfam" id="PF13976">
    <property type="entry name" value="gag_pre-integrs"/>
    <property type="match status" value="1"/>
</dbReference>
<dbReference type="GO" id="GO:0004190">
    <property type="term" value="F:aspartic-type endopeptidase activity"/>
    <property type="evidence" value="ECO:0007669"/>
    <property type="project" value="UniProtKB-KW"/>
</dbReference>
<evidence type="ECO:0000256" key="15">
    <source>
        <dbReference type="ARBA" id="ARBA00023268"/>
    </source>
</evidence>
<evidence type="ECO:0000256" key="16">
    <source>
        <dbReference type="SAM" id="Coils"/>
    </source>
</evidence>
<dbReference type="GO" id="GO:0015074">
    <property type="term" value="P:DNA integration"/>
    <property type="evidence" value="ECO:0007669"/>
    <property type="project" value="UniProtKB-KW"/>
</dbReference>
<evidence type="ECO:0000256" key="5">
    <source>
        <dbReference type="ARBA" id="ARBA00022741"/>
    </source>
</evidence>
<evidence type="ECO:0000256" key="7">
    <source>
        <dbReference type="ARBA" id="ARBA00022759"/>
    </source>
</evidence>
<dbReference type="GO" id="GO:0046872">
    <property type="term" value="F:metal ion binding"/>
    <property type="evidence" value="ECO:0007669"/>
    <property type="project" value="UniProtKB-KW"/>
</dbReference>
<dbReference type="Pfam" id="PF22936">
    <property type="entry name" value="Pol_BBD"/>
    <property type="match status" value="1"/>
</dbReference>
<accession>A0A6L2MWF1</accession>
<keyword evidence="5" id="KW-0547">Nucleotide-binding</keyword>
<dbReference type="InterPro" id="IPR057670">
    <property type="entry name" value="SH3_retrovirus"/>
</dbReference>
<feature type="region of interest" description="Disordered" evidence="17">
    <location>
        <begin position="1612"/>
        <end position="1676"/>
    </location>
</feature>
<keyword evidence="4" id="KW-0479">Metal-binding</keyword>
<feature type="compositionally biased region" description="Basic and acidic residues" evidence="17">
    <location>
        <begin position="1756"/>
        <end position="1765"/>
    </location>
</feature>
<dbReference type="Pfam" id="PF07727">
    <property type="entry name" value="RVT_2"/>
    <property type="match status" value="1"/>
</dbReference>
<keyword evidence="8" id="KW-0378">Hydrolase</keyword>
<keyword evidence="16" id="KW-0175">Coiled coil</keyword>
<sequence>MANLSEDIQCAGSDTRPPMLDRTDFASWATNILLQGLPKDIYTLINHYTDANDIWDNVKMLLEGSELTKEDQESQLNQAMVQEGRVVVQNVQGRQNRGQGNNARGAALNVDNVFQADDCDDFDSDVDESPTAQTMFMANLSFADPVYDEAGPSYDSDILSEYIKDNAVPVVQSNVSSVPNDAYMLILNDMHKQPAQHVFVTTQNNIVDKSLTDELATYKEQVKLKKMNGKIKYPERVKKKVKIAPHDYSKENYLATFTPQKQLTPEQIFWSKDLLKMKKEALKEQTIASRPIKVLTLYPLNMPATLVPRVLPTKSQVKINIFALTQLFLDFEKTCKMRITPTRLTEGERGFEQTKECYLTEVIPYFKILKDYFEGIQKALTKEIKEMKEIFEELKVEVDQHVVHRKHDEIEFSSMYKALNAAQKRIAELESKNSNLQKKIHNDDHDVMVKHFSKLEVEHLNLQLKYQHLKESFENKKLVISSDAPTFDLVFVIGQLKDQVQSRGNTIRELREKVSRLTKKHSDIDPSPDLKALDSQNKELHTKVNALHDLNEHWRAKNEKVKRHYKELSKPRSNTKKDRTMPAKSDMQKVEVHPRKNKSSVKRKNHVDFSISYKRTVKQEWQATGKLFATVGRSKHMTGDRSRLRNFVKKFNGTVRFESDHFGDIMGYGDYVIGDSVISRVYFVEGLGHNLFSVRQFCDSDLEVAFKKHSCYVRDTNGVGLIKGSRGSNLYTISVEYMMKSSPICLLSKASKNKSWLWHHRLNHLNFDTINDLARKDLVRGLPRLKFKEDHLCSACQLGKSKKHTHKPKAENTNLEVLHTLHMDTYRPMQVQIINGKKYILVIVDDYSSALYYPTNDNEDLGKLQPTTDIGIFVSYAPSRKGYRIYNKRTRRIIETIHVQFNELSKPMAPVTPRVERPVSPAPAVLVPVNSAGTHSSTTIDQDAPSPSQSPSSLTLQSLTLLQGVAAESTIMEDNPFAPVDNDLFVNSKDHPLDNVIGNPSRPISTIKQLTTDALWCFYNFILSKLKPNNFKSAITEDYWFQAMQDEIHEFDRIQVWELVPRPDYVMIIALKWIYKINLDEYGDVLKNNARLVAKGYRQEEGIDFKESFAPVARIEAIRIFIANAARKNMIIYQMDVKTTFLNGELKKEVYVSQPEGFVDPDHTTHVYRMKKALYRLTQAPRAWYDTLSRILNNKFSKGAVDPTGKHILLAQIYVDDIIFALTNPKTCDIFSNEMSSTFQMSMIGQMSFFLGLQVSQNLIGIFINQSKFSLEILKKFGMDSCNPVDTPMVDRLKLDEDPLGILVDQTRFRSTVGSLTSLPAYLTLYSMYACVLVPSLSVAIMSSTPGPSTLTYDTISLGRMLVAKKIAIPKNRAFTVSALVPAIYIQQFWNTLTYEAKIGAYSFQVDETHFVLDANLLRDALEITPVDQAHQFVSPSSGDAIMDFVNQLGYTEIIHFVSRMAVNNMYQPWRAILSMINQCLTGKTSGHDRPKYPEEFVQAIQTFLIDKANLGSPTKKGRKDKPHVIPYCRFTKIIICHLGRIHNIHQRSASPFHLAEEDFRLCNLKFVPKGEIDEVIGMPILDELISNIIKNAPYYNAYLEMVAKRDQKVAAEKEGKKKTPAKEKSTKTTLPQPTGKGKVVKVPKAKSPFQLVDEPDKEPAYSEPEPELEHKGEGDEDDMKLAIHISLESFKLKVKHMLAVWPFEILLHRPPGQSQWLKAKRRTRVTEEASTGPFAQAQDDTSVNIVRDSPSPADAETKTGDASEKTNSGGGIEILQFDEEQGNDVDDQVVMDENQAGSDPGKSHGALAGPNLEPTHDKFMADLYHKVQESFKFPADEHVILEEPLSSSGTLSSMKNLNDAYTIGDQFINDKSTKDEPGKLNAESKVVSMVTVPIHQASSSIPPLSTPIIDLSPPNPTSFMARVTALEQKLAAFEPKSKTLDNTTQNLGSRVFTLELRDLPYKIDEAFYESMKEAVHIALQASLRDRFRELPEADMKEILHQWMFKSGSYKSLPEHVALYEALEASMEREQRDEFLVEKDKSHKRRRDDQDPPPPPLDSDLSKRRRHDTGTSGSSQPQAHQLSAWKKSDTRDAPPSSSKQQYGPYAEQPVEDLPMPKTANISDSEDTDSTHLLKIKQRPEYWANALATTYQAPTENYLLENTRDMWMFMHPNGKLIHNSIINGPYVRRMIYEPCDPNHEVHVNETFHVQTDDELIEKELKQIKVDDQAIQTILLGLSEDIYAAVDSCETAQKI</sequence>
<feature type="domain" description="Reverse transcriptase Ty1/copia-type" evidence="18">
    <location>
        <begin position="1055"/>
        <end position="1290"/>
    </location>
</feature>
<evidence type="ECO:0000256" key="1">
    <source>
        <dbReference type="ARBA" id="ARBA00002180"/>
    </source>
</evidence>
<evidence type="ECO:0000313" key="22">
    <source>
        <dbReference type="EMBL" id="GEU77759.1"/>
    </source>
</evidence>
<evidence type="ECO:0000256" key="14">
    <source>
        <dbReference type="ARBA" id="ARBA00023172"/>
    </source>
</evidence>
<protein>
    <submittedName>
        <fullName evidence="22">Retrovirus-related Pol polyprotein from transposon TNT 1-94</fullName>
    </submittedName>
</protein>
<dbReference type="PANTHER" id="PTHR42648:SF11">
    <property type="entry name" value="TRANSPOSON TY4-P GAG-POL POLYPROTEIN"/>
    <property type="match status" value="1"/>
</dbReference>
<feature type="compositionally biased region" description="Polar residues" evidence="17">
    <location>
        <begin position="2070"/>
        <end position="2081"/>
    </location>
</feature>
<comment type="function">
    <text evidence="1">The aspartyl protease (PR) mediates the proteolytic cleavages of the Gag and Gag-Pol polyproteins after assembly of the VLP.</text>
</comment>
<evidence type="ECO:0000256" key="6">
    <source>
        <dbReference type="ARBA" id="ARBA00022750"/>
    </source>
</evidence>